<name>A0A0G4EQ02_VITBC</name>
<evidence type="ECO:0000313" key="4">
    <source>
        <dbReference type="Proteomes" id="UP000041254"/>
    </source>
</evidence>
<keyword evidence="2" id="KW-0472">Membrane</keyword>
<evidence type="ECO:0000256" key="2">
    <source>
        <dbReference type="SAM" id="Phobius"/>
    </source>
</evidence>
<gene>
    <name evidence="3" type="ORF">Vbra_20730</name>
</gene>
<dbReference type="Proteomes" id="UP000041254">
    <property type="component" value="Unassembled WGS sequence"/>
</dbReference>
<feature type="transmembrane region" description="Helical" evidence="2">
    <location>
        <begin position="143"/>
        <end position="168"/>
    </location>
</feature>
<feature type="compositionally biased region" description="Polar residues" evidence="1">
    <location>
        <begin position="86"/>
        <end position="103"/>
    </location>
</feature>
<dbReference type="EMBL" id="CDMY01000286">
    <property type="protein sequence ID" value="CEL99678.1"/>
    <property type="molecule type" value="Genomic_DNA"/>
</dbReference>
<protein>
    <submittedName>
        <fullName evidence="3">Uncharacterized protein</fullName>
    </submittedName>
</protein>
<dbReference type="AlphaFoldDB" id="A0A0G4EQ02"/>
<sequence length="379" mass="40760">MLPPPGPGPPPPATAPPAYEDEWSAPQQAPFPQTAQPFNPASPYQLPQQGGFGGGGQGQAPPFLVVVQQQQPGPGPSAPPKPPSEYQYQSHSPYGSPSLQPQVQPAVIGSPSPFQPPPPAAAHHTSPTIGGLPPKAHKRWRPILFMLGGVCVVIVIILIVVGVATGILKSSPDAGVTRTAETRRCTSGWNIQSVRYEVTGSPRGWVVMYGRQSANLWDNVLGGNKGGVVTDNDWNGLAISPSGYGSSYAGFAAPSGYFMDHVMSCFARDGMSISSTVFVIGSDQRDESLYQQRQWITTPEPASRMRGLLLWNPDTSLFSNQNYNSMGNIQARTSIVWRRSYFSGIRSTLAEAMRDATDYVTDGSITQFRNQLRALLARV</sequence>
<feature type="compositionally biased region" description="Low complexity" evidence="1">
    <location>
        <begin position="59"/>
        <end position="72"/>
    </location>
</feature>
<feature type="compositionally biased region" description="Pro residues" evidence="1">
    <location>
        <begin position="1"/>
        <end position="15"/>
    </location>
</feature>
<keyword evidence="2" id="KW-1133">Transmembrane helix</keyword>
<keyword evidence="4" id="KW-1185">Reference proteome</keyword>
<dbReference type="InParanoid" id="A0A0G4EQ02"/>
<feature type="compositionally biased region" description="Low complexity" evidence="1">
    <location>
        <begin position="25"/>
        <end position="41"/>
    </location>
</feature>
<reference evidence="3 4" key="1">
    <citation type="submission" date="2014-11" db="EMBL/GenBank/DDBJ databases">
        <authorList>
            <person name="Zhu J."/>
            <person name="Qi W."/>
            <person name="Song R."/>
        </authorList>
    </citation>
    <scope>NUCLEOTIDE SEQUENCE [LARGE SCALE GENOMIC DNA]</scope>
</reference>
<dbReference type="VEuPathDB" id="CryptoDB:Vbra_20730"/>
<evidence type="ECO:0000256" key="1">
    <source>
        <dbReference type="SAM" id="MobiDB-lite"/>
    </source>
</evidence>
<feature type="region of interest" description="Disordered" evidence="1">
    <location>
        <begin position="1"/>
        <end position="133"/>
    </location>
</feature>
<organism evidence="3 4">
    <name type="scientific">Vitrella brassicaformis (strain CCMP3155)</name>
    <dbReference type="NCBI Taxonomy" id="1169540"/>
    <lineage>
        <taxon>Eukaryota</taxon>
        <taxon>Sar</taxon>
        <taxon>Alveolata</taxon>
        <taxon>Colpodellida</taxon>
        <taxon>Vitrellaceae</taxon>
        <taxon>Vitrella</taxon>
    </lineage>
</organism>
<feature type="compositionally biased region" description="Pro residues" evidence="1">
    <location>
        <begin position="73"/>
        <end position="83"/>
    </location>
</feature>
<accession>A0A0G4EQ02</accession>
<keyword evidence="2" id="KW-0812">Transmembrane</keyword>
<evidence type="ECO:0000313" key="3">
    <source>
        <dbReference type="EMBL" id="CEL99678.1"/>
    </source>
</evidence>
<proteinExistence type="predicted"/>